<feature type="compositionally biased region" description="Basic and acidic residues" evidence="1">
    <location>
        <begin position="333"/>
        <end position="345"/>
    </location>
</feature>
<feature type="region of interest" description="Disordered" evidence="1">
    <location>
        <begin position="256"/>
        <end position="280"/>
    </location>
</feature>
<dbReference type="STRING" id="1149755.A0A2J6RC53"/>
<feature type="compositionally biased region" description="Basic residues" evidence="1">
    <location>
        <begin position="51"/>
        <end position="61"/>
    </location>
</feature>
<sequence>MGMWPFRRRSNRRKSTGGAENTKSDMHEAGASRDPARHNGTELASAGPERRRSRRDTKRKSSRESKKLQRDPEQRRTYSFSPGRKDSIAVPRDADRPPVPPIPAQLKGKGTLSNTETPDAATAGTKPQRASTQPPEDTHEWQRMPTLHKRSAQELAYRKSSKKRKEQHDREAEIKAMAAFVPLRPAAEPNSSGRPLRRESRKMHDGLNRDMENPSSDISLPLAESIHSSLSSGSERRTSYKLNALAVLAPRPTLRYSENPRYTPGLSGLGSDRSESRKRRALDRVAIPEETLKASKRIDDLADDLDARELRELMERDQKRREKKKIADKIKIEKRLARRQEKQNADEAAAARDGTPPPANMERGVLGREIVGLGIGTSAVVTSSKRKGSTGSETGRGKGKRPADAYQEDSTASAQNPLGDSNRSPSLATENMTPGSEHSDPVIETAKVGTVAKANISPPSSPRGHTRGASSISQMMELSKPEPSVAQPEPASSPEPIAKSEPIMKPELALKPLETPTKAHSSWASFFKLRAKNKRGSPPQSFSNTSRDSMQSGQAPQMAYTPIKSNIPKRTMSKFREDLPELPISPPASRVQSPEADVVPPIRTDFPKTGNRASAEDPRVRYDTPTSGYRSINAINLRDETPTSGHRTMDAPSPEPTGLSQSLASIDSEGSWLSGRKPASKRGSTPLAHYPLRDSASSLHRRYKEFGESAEELGIAEDEYFSRLTPGPEEQYRINRQSTGNPMPSSDEEDGGSMGSPVSEKTKWGAVGRHATVVHREPRAKSREGLLNEFDDDSSMGDTPTELTSKGFEDDGGPGLQRATSIDLGRKHARHISAGSARLLDLKPRASGEAKRLSSG</sequence>
<dbReference type="AlphaFoldDB" id="A0A2J6RC53"/>
<feature type="compositionally biased region" description="Basic and acidic residues" evidence="1">
    <location>
        <begin position="22"/>
        <end position="40"/>
    </location>
</feature>
<reference evidence="2 3" key="1">
    <citation type="submission" date="2016-04" db="EMBL/GenBank/DDBJ databases">
        <title>A degradative enzymes factory behind the ericoid mycorrhizal symbiosis.</title>
        <authorList>
            <consortium name="DOE Joint Genome Institute"/>
            <person name="Martino E."/>
            <person name="Morin E."/>
            <person name="Grelet G."/>
            <person name="Kuo A."/>
            <person name="Kohler A."/>
            <person name="Daghino S."/>
            <person name="Barry K."/>
            <person name="Choi C."/>
            <person name="Cichocki N."/>
            <person name="Clum A."/>
            <person name="Copeland A."/>
            <person name="Hainaut M."/>
            <person name="Haridas S."/>
            <person name="Labutti K."/>
            <person name="Lindquist E."/>
            <person name="Lipzen A."/>
            <person name="Khouja H.-R."/>
            <person name="Murat C."/>
            <person name="Ohm R."/>
            <person name="Olson A."/>
            <person name="Spatafora J."/>
            <person name="Veneault-Fourrey C."/>
            <person name="Henrissat B."/>
            <person name="Grigoriev I."/>
            <person name="Martin F."/>
            <person name="Perotto S."/>
        </authorList>
    </citation>
    <scope>NUCLEOTIDE SEQUENCE [LARGE SCALE GENOMIC DNA]</scope>
    <source>
        <strain evidence="2 3">F</strain>
    </source>
</reference>
<evidence type="ECO:0000256" key="1">
    <source>
        <dbReference type="SAM" id="MobiDB-lite"/>
    </source>
</evidence>
<evidence type="ECO:0000313" key="3">
    <source>
        <dbReference type="Proteomes" id="UP000235786"/>
    </source>
</evidence>
<name>A0A2J6RC53_HYAVF</name>
<feature type="compositionally biased region" description="Polar residues" evidence="1">
    <location>
        <begin position="379"/>
        <end position="393"/>
    </location>
</feature>
<feature type="region of interest" description="Disordered" evidence="1">
    <location>
        <begin position="723"/>
        <end position="819"/>
    </location>
</feature>
<feature type="compositionally biased region" description="Basic and acidic residues" evidence="1">
    <location>
        <begin position="62"/>
        <end position="76"/>
    </location>
</feature>
<feature type="compositionally biased region" description="Polar residues" evidence="1">
    <location>
        <begin position="538"/>
        <end position="555"/>
    </location>
</feature>
<feature type="compositionally biased region" description="Polar residues" evidence="1">
    <location>
        <begin position="624"/>
        <end position="634"/>
    </location>
</feature>
<proteinExistence type="predicted"/>
<dbReference type="EMBL" id="KZ613951">
    <property type="protein sequence ID" value="PMD36104.1"/>
    <property type="molecule type" value="Genomic_DNA"/>
</dbReference>
<feature type="compositionally biased region" description="Basic and acidic residues" evidence="1">
    <location>
        <begin position="774"/>
        <end position="786"/>
    </location>
</feature>
<keyword evidence="3" id="KW-1185">Reference proteome</keyword>
<gene>
    <name evidence="2" type="ORF">L207DRAFT_587131</name>
</gene>
<organism evidence="2 3">
    <name type="scientific">Hyaloscypha variabilis (strain UAMH 11265 / GT02V1 / F)</name>
    <name type="common">Meliniomyces variabilis</name>
    <dbReference type="NCBI Taxonomy" id="1149755"/>
    <lineage>
        <taxon>Eukaryota</taxon>
        <taxon>Fungi</taxon>
        <taxon>Dikarya</taxon>
        <taxon>Ascomycota</taxon>
        <taxon>Pezizomycotina</taxon>
        <taxon>Leotiomycetes</taxon>
        <taxon>Helotiales</taxon>
        <taxon>Hyaloscyphaceae</taxon>
        <taxon>Hyaloscypha</taxon>
        <taxon>Hyaloscypha variabilis</taxon>
    </lineage>
</organism>
<feature type="compositionally biased region" description="Basic and acidic residues" evidence="1">
    <location>
        <begin position="196"/>
        <end position="212"/>
    </location>
</feature>
<dbReference type="OrthoDB" id="4152802at2759"/>
<feature type="compositionally biased region" description="Basic and acidic residues" evidence="1">
    <location>
        <begin position="83"/>
        <end position="96"/>
    </location>
</feature>
<accession>A0A2J6RC53</accession>
<protein>
    <submittedName>
        <fullName evidence="2">Uncharacterized protein</fullName>
    </submittedName>
</protein>
<feature type="region of interest" description="Disordered" evidence="1">
    <location>
        <begin position="333"/>
        <end position="692"/>
    </location>
</feature>
<dbReference type="Proteomes" id="UP000235786">
    <property type="component" value="Unassembled WGS sequence"/>
</dbReference>
<feature type="compositionally biased region" description="Polar residues" evidence="1">
    <location>
        <begin position="408"/>
        <end position="436"/>
    </location>
</feature>
<evidence type="ECO:0000313" key="2">
    <source>
        <dbReference type="EMBL" id="PMD36104.1"/>
    </source>
</evidence>
<feature type="compositionally biased region" description="Basic residues" evidence="1">
    <location>
        <begin position="1"/>
        <end position="15"/>
    </location>
</feature>
<feature type="compositionally biased region" description="Polar residues" evidence="1">
    <location>
        <begin position="734"/>
        <end position="744"/>
    </location>
</feature>
<feature type="region of interest" description="Disordered" evidence="1">
    <location>
        <begin position="1"/>
        <end position="220"/>
    </location>
</feature>